<dbReference type="RefSeq" id="XP_045096167.1">
    <property type="nucleotide sequence ID" value="XM_045239133.1"/>
</dbReference>
<dbReference type="FunCoup" id="A8XQU5">
    <property type="interactions" value="270"/>
</dbReference>
<feature type="domain" description="Apple" evidence="4">
    <location>
        <begin position="22"/>
        <end position="99"/>
    </location>
</feature>
<dbReference type="AlphaFoldDB" id="A8XQU5"/>
<keyword evidence="1" id="KW-0677">Repeat</keyword>
<dbReference type="SMART" id="SM00223">
    <property type="entry name" value="APPLE"/>
    <property type="match status" value="1"/>
</dbReference>
<keyword evidence="3" id="KW-0732">Signal</keyword>
<dbReference type="GO" id="GO:0005576">
    <property type="term" value="C:extracellular region"/>
    <property type="evidence" value="ECO:0007669"/>
    <property type="project" value="InterPro"/>
</dbReference>
<evidence type="ECO:0000256" key="1">
    <source>
        <dbReference type="ARBA" id="ARBA00022737"/>
    </source>
</evidence>
<evidence type="ECO:0000256" key="3">
    <source>
        <dbReference type="SAM" id="SignalP"/>
    </source>
</evidence>
<feature type="chain" id="PRO_5002733723" evidence="3">
    <location>
        <begin position="18"/>
        <end position="185"/>
    </location>
</feature>
<evidence type="ECO:0000313" key="5">
    <source>
        <dbReference type="EMBL" id="CAP35020.2"/>
    </source>
</evidence>
<reference evidence="5 6" key="2">
    <citation type="journal article" date="2011" name="PLoS Genet.">
        <title>Caenorhabditis briggsae recombinant inbred line genotypes reveal inter-strain incompatibility and the evolution of recombination.</title>
        <authorList>
            <person name="Ross J.A."/>
            <person name="Koboldt D.C."/>
            <person name="Staisch J.E."/>
            <person name="Chamberlin H.M."/>
            <person name="Gupta B.P."/>
            <person name="Miller R.D."/>
            <person name="Baird S.E."/>
            <person name="Haag E.S."/>
        </authorList>
    </citation>
    <scope>NUCLEOTIDE SEQUENCE [LARGE SCALE GENOMIC DNA]</scope>
    <source>
        <strain evidence="5 6">AF16</strain>
    </source>
</reference>
<feature type="signal peptide" evidence="3">
    <location>
        <begin position="1"/>
        <end position="17"/>
    </location>
</feature>
<dbReference type="PROSITE" id="PS50948">
    <property type="entry name" value="PAN"/>
    <property type="match status" value="1"/>
</dbReference>
<reference evidence="5 6" key="1">
    <citation type="journal article" date="2003" name="PLoS Biol.">
        <title>The genome sequence of Caenorhabditis briggsae: a platform for comparative genomics.</title>
        <authorList>
            <person name="Stein L.D."/>
            <person name="Bao Z."/>
            <person name="Blasiar D."/>
            <person name="Blumenthal T."/>
            <person name="Brent M.R."/>
            <person name="Chen N."/>
            <person name="Chinwalla A."/>
            <person name="Clarke L."/>
            <person name="Clee C."/>
            <person name="Coghlan A."/>
            <person name="Coulson A."/>
            <person name="D'Eustachio P."/>
            <person name="Fitch D.H."/>
            <person name="Fulton L.A."/>
            <person name="Fulton R.E."/>
            <person name="Griffiths-Jones S."/>
            <person name="Harris T.W."/>
            <person name="Hillier L.W."/>
            <person name="Kamath R."/>
            <person name="Kuwabara P.E."/>
            <person name="Mardis E.R."/>
            <person name="Marra M.A."/>
            <person name="Miner T.L."/>
            <person name="Minx P."/>
            <person name="Mullikin J.C."/>
            <person name="Plumb R.W."/>
            <person name="Rogers J."/>
            <person name="Schein J.E."/>
            <person name="Sohrmann M."/>
            <person name="Spieth J."/>
            <person name="Stajich J.E."/>
            <person name="Wei C."/>
            <person name="Willey D."/>
            <person name="Wilson R.K."/>
            <person name="Durbin R."/>
            <person name="Waterston R.H."/>
        </authorList>
    </citation>
    <scope>NUCLEOTIDE SEQUENCE [LARGE SCALE GENOMIC DNA]</scope>
    <source>
        <strain evidence="5 6">AF16</strain>
    </source>
</reference>
<organism evidence="5 6">
    <name type="scientific">Caenorhabditis briggsae</name>
    <dbReference type="NCBI Taxonomy" id="6238"/>
    <lineage>
        <taxon>Eukaryota</taxon>
        <taxon>Metazoa</taxon>
        <taxon>Ecdysozoa</taxon>
        <taxon>Nematoda</taxon>
        <taxon>Chromadorea</taxon>
        <taxon>Rhabditida</taxon>
        <taxon>Rhabditina</taxon>
        <taxon>Rhabditomorpha</taxon>
        <taxon>Rhabditoidea</taxon>
        <taxon>Rhabditidae</taxon>
        <taxon>Peloderinae</taxon>
        <taxon>Caenorhabditis</taxon>
    </lineage>
</organism>
<name>A8XQU5_CAEBR</name>
<dbReference type="InterPro" id="IPR003609">
    <property type="entry name" value="Pan_app"/>
</dbReference>
<evidence type="ECO:0000259" key="4">
    <source>
        <dbReference type="PROSITE" id="PS50948"/>
    </source>
</evidence>
<dbReference type="Proteomes" id="UP000008549">
    <property type="component" value="Unassembled WGS sequence"/>
</dbReference>
<proteinExistence type="predicted"/>
<dbReference type="EMBL" id="HE600924">
    <property type="protein sequence ID" value="CAP35020.2"/>
    <property type="molecule type" value="Genomic_DNA"/>
</dbReference>
<dbReference type="GeneID" id="8585955"/>
<dbReference type="GO" id="GO:0006508">
    <property type="term" value="P:proteolysis"/>
    <property type="evidence" value="ECO:0007669"/>
    <property type="project" value="InterPro"/>
</dbReference>
<dbReference type="InParanoid" id="A8XQU5"/>
<dbReference type="OMA" id="KANTHSG"/>
<keyword evidence="2" id="KW-1015">Disulfide bond</keyword>
<gene>
    <name evidence="5 7" type="ORF">CBG17333</name>
    <name evidence="5" type="ORF">CBG_17333</name>
</gene>
<evidence type="ECO:0000256" key="2">
    <source>
        <dbReference type="ARBA" id="ARBA00023157"/>
    </source>
</evidence>
<evidence type="ECO:0000313" key="7">
    <source>
        <dbReference type="WormBase" id="CBG17333a"/>
    </source>
</evidence>
<dbReference type="WormBase" id="CBG17333a">
    <property type="protein sequence ID" value="CBP31831"/>
    <property type="gene ID" value="WBGene00036989"/>
</dbReference>
<dbReference type="eggNOG" id="ENOG502S45E">
    <property type="taxonomic scope" value="Eukaryota"/>
</dbReference>
<sequence length="185" mass="20288">MVATSVVVLLLMQVSGAAVQSCLFLPNVHLVGGTVDEFPADEITACCVACSNSPCCIAYTFDSVRKRCSIENCPKHEKNSRCFIKTSIGHSLEDYTMTSGLKQTSRKGFLGVTLKNTKIVGDNSNRLQLRSEEECRQYCQAYQVFSYGPQNEDGEPRSGECACTMRIKSISYHYGSTAEINPSQG</sequence>
<dbReference type="HOGENOM" id="CLU_1572049_0_0_1"/>
<evidence type="ECO:0000313" key="6">
    <source>
        <dbReference type="Proteomes" id="UP000008549"/>
    </source>
</evidence>
<dbReference type="KEGG" id="cbr:CBG_17333"/>
<accession>A8XQU5</accession>
<keyword evidence="6" id="KW-1185">Reference proteome</keyword>
<dbReference type="CTD" id="8585955"/>
<dbReference type="Gene3D" id="3.50.4.10">
    <property type="entry name" value="Hepatocyte Growth Factor"/>
    <property type="match status" value="1"/>
</dbReference>
<protein>
    <submittedName>
        <fullName evidence="5">Protein CBG17333</fullName>
    </submittedName>
</protein>
<dbReference type="InterPro" id="IPR000177">
    <property type="entry name" value="Apple"/>
</dbReference>